<keyword evidence="1" id="KW-0328">Glycosyltransferase</keyword>
<dbReference type="SUPFAM" id="SSF53756">
    <property type="entry name" value="UDP-Glycosyltransferase/glycogen phosphorylase"/>
    <property type="match status" value="1"/>
</dbReference>
<dbReference type="Pfam" id="PF01075">
    <property type="entry name" value="Glyco_transf_9"/>
    <property type="match status" value="1"/>
</dbReference>
<sequence length="339" mass="38658">MKRIIVTRFSAMGDVAMVASVLKEFQQQHEDTEIIIVSRKLFSAFFERIPRVRFHILDPNYKHRGLTGLYLLFKELKEYKPDYIADLHNNLRSRVVGFFFKLAGFKVQVLDKGRQEKTALTRPKNKIKSPLTPTTERYAEVFRQLGFPLILSHKLQKDYRLIPTKLLGPLSSDQKKIGIAPFAQHRYKVLSLEKMEKIIAYLASRDIYEVFIFGGGEKEKAVAEGWSSKYPHVYNTIGSFNLSQELDIISHLDLMISMDSSGMHMASLVGTRCLSIWGATHPYAGFLGYGQQYEDCIQVEHPNRPSSVYGNKPCDCDGVEAIDLISAEAVIEKIKKVCE</sequence>
<dbReference type="RefSeq" id="WP_345067083.1">
    <property type="nucleotide sequence ID" value="NZ_BAABGR010000015.1"/>
</dbReference>
<dbReference type="Gene3D" id="3.40.50.2000">
    <property type="entry name" value="Glycogen Phosphorylase B"/>
    <property type="match status" value="2"/>
</dbReference>
<keyword evidence="2" id="KW-0808">Transferase</keyword>
<evidence type="ECO:0000256" key="2">
    <source>
        <dbReference type="ARBA" id="ARBA00022679"/>
    </source>
</evidence>
<protein>
    <submittedName>
        <fullName evidence="3">Glycosyltransferase family 9 protein</fullName>
    </submittedName>
</protein>
<dbReference type="PANTHER" id="PTHR30160">
    <property type="entry name" value="TETRAACYLDISACCHARIDE 4'-KINASE-RELATED"/>
    <property type="match status" value="1"/>
</dbReference>
<dbReference type="Proteomes" id="UP001500394">
    <property type="component" value="Unassembled WGS sequence"/>
</dbReference>
<dbReference type="EMBL" id="BAABGR010000015">
    <property type="protein sequence ID" value="GAA4516436.1"/>
    <property type="molecule type" value="Genomic_DNA"/>
</dbReference>
<dbReference type="InterPro" id="IPR051199">
    <property type="entry name" value="LPS_LOS_Heptosyltrfase"/>
</dbReference>
<comment type="caution">
    <text evidence="3">The sequence shown here is derived from an EMBL/GenBank/DDBJ whole genome shotgun (WGS) entry which is preliminary data.</text>
</comment>
<evidence type="ECO:0000313" key="3">
    <source>
        <dbReference type="EMBL" id="GAA4516436.1"/>
    </source>
</evidence>
<gene>
    <name evidence="3" type="ORF">GCM10023173_15740</name>
</gene>
<keyword evidence="4" id="KW-1185">Reference proteome</keyword>
<dbReference type="CDD" id="cd03789">
    <property type="entry name" value="GT9_LPS_heptosyltransferase"/>
    <property type="match status" value="1"/>
</dbReference>
<evidence type="ECO:0000313" key="4">
    <source>
        <dbReference type="Proteomes" id="UP001500394"/>
    </source>
</evidence>
<accession>A0ABP8R2G7</accession>
<dbReference type="PANTHER" id="PTHR30160:SF22">
    <property type="entry name" value="LIPOPOLYSACCHARIDE CORE BIOSYNTHESIS PROTEIN"/>
    <property type="match status" value="1"/>
</dbReference>
<evidence type="ECO:0000256" key="1">
    <source>
        <dbReference type="ARBA" id="ARBA00022676"/>
    </source>
</evidence>
<name>A0ABP8R2G7_9SPHI</name>
<reference evidence="4" key="1">
    <citation type="journal article" date="2019" name="Int. J. Syst. Evol. Microbiol.">
        <title>The Global Catalogue of Microorganisms (GCM) 10K type strain sequencing project: providing services to taxonomists for standard genome sequencing and annotation.</title>
        <authorList>
            <consortium name="The Broad Institute Genomics Platform"/>
            <consortium name="The Broad Institute Genome Sequencing Center for Infectious Disease"/>
            <person name="Wu L."/>
            <person name="Ma J."/>
        </authorList>
    </citation>
    <scope>NUCLEOTIDE SEQUENCE [LARGE SCALE GENOMIC DNA]</scope>
    <source>
        <strain evidence="4">JCM 17858</strain>
    </source>
</reference>
<dbReference type="InterPro" id="IPR002201">
    <property type="entry name" value="Glyco_trans_9"/>
</dbReference>
<organism evidence="3 4">
    <name type="scientific">Sphingobacterium thermophilum</name>
    <dbReference type="NCBI Taxonomy" id="768534"/>
    <lineage>
        <taxon>Bacteria</taxon>
        <taxon>Pseudomonadati</taxon>
        <taxon>Bacteroidota</taxon>
        <taxon>Sphingobacteriia</taxon>
        <taxon>Sphingobacteriales</taxon>
        <taxon>Sphingobacteriaceae</taxon>
        <taxon>Sphingobacterium</taxon>
    </lineage>
</organism>
<proteinExistence type="predicted"/>